<feature type="transmembrane region" description="Helical" evidence="6">
    <location>
        <begin position="23"/>
        <end position="45"/>
    </location>
</feature>
<organism evidence="8 9">
    <name type="scientific">Stephania yunnanensis</name>
    <dbReference type="NCBI Taxonomy" id="152371"/>
    <lineage>
        <taxon>Eukaryota</taxon>
        <taxon>Viridiplantae</taxon>
        <taxon>Streptophyta</taxon>
        <taxon>Embryophyta</taxon>
        <taxon>Tracheophyta</taxon>
        <taxon>Spermatophyta</taxon>
        <taxon>Magnoliopsida</taxon>
        <taxon>Ranunculales</taxon>
        <taxon>Menispermaceae</taxon>
        <taxon>Menispermoideae</taxon>
        <taxon>Cissampelideae</taxon>
        <taxon>Stephania</taxon>
    </lineage>
</organism>
<protein>
    <recommendedName>
        <fullName evidence="7">NAC domain-containing protein</fullName>
    </recommendedName>
</protein>
<keyword evidence="3" id="KW-0804">Transcription</keyword>
<dbReference type="InterPro" id="IPR044799">
    <property type="entry name" value="SOG1-like"/>
</dbReference>
<dbReference type="SUPFAM" id="SSF101941">
    <property type="entry name" value="NAC domain"/>
    <property type="match status" value="1"/>
</dbReference>
<keyword evidence="4" id="KW-0539">Nucleus</keyword>
<evidence type="ECO:0000313" key="8">
    <source>
        <dbReference type="EMBL" id="KAK9107241.1"/>
    </source>
</evidence>
<dbReference type="InterPro" id="IPR003441">
    <property type="entry name" value="NAC-dom"/>
</dbReference>
<evidence type="ECO:0000256" key="5">
    <source>
        <dbReference type="SAM" id="MobiDB-lite"/>
    </source>
</evidence>
<evidence type="ECO:0000259" key="7">
    <source>
        <dbReference type="PROSITE" id="PS51005"/>
    </source>
</evidence>
<dbReference type="PROSITE" id="PS51005">
    <property type="entry name" value="NAC"/>
    <property type="match status" value="1"/>
</dbReference>
<evidence type="ECO:0000256" key="3">
    <source>
        <dbReference type="ARBA" id="ARBA00023163"/>
    </source>
</evidence>
<reference evidence="8 9" key="1">
    <citation type="submission" date="2024-01" db="EMBL/GenBank/DDBJ databases">
        <title>Genome assemblies of Stephania.</title>
        <authorList>
            <person name="Yang L."/>
        </authorList>
    </citation>
    <scope>NUCLEOTIDE SEQUENCE [LARGE SCALE GENOMIC DNA]</scope>
    <source>
        <strain evidence="8">YNDBR</strain>
        <tissue evidence="8">Leaf</tissue>
    </source>
</reference>
<dbReference type="EMBL" id="JBBNAF010000010">
    <property type="protein sequence ID" value="KAK9107241.1"/>
    <property type="molecule type" value="Genomic_DNA"/>
</dbReference>
<dbReference type="PANTHER" id="PTHR31079:SF9">
    <property type="entry name" value="SUPPRESSOR OF GAMMA RESPONSE 1"/>
    <property type="match status" value="1"/>
</dbReference>
<comment type="caution">
    <text evidence="8">The sequence shown here is derived from an EMBL/GenBank/DDBJ whole genome shotgun (WGS) entry which is preliminary data.</text>
</comment>
<dbReference type="GO" id="GO:0003700">
    <property type="term" value="F:DNA-binding transcription factor activity"/>
    <property type="evidence" value="ECO:0007669"/>
    <property type="project" value="InterPro"/>
</dbReference>
<evidence type="ECO:0000256" key="4">
    <source>
        <dbReference type="ARBA" id="ARBA00023242"/>
    </source>
</evidence>
<dbReference type="Proteomes" id="UP001420932">
    <property type="component" value="Unassembled WGS sequence"/>
</dbReference>
<dbReference type="GO" id="GO:0005634">
    <property type="term" value="C:nucleus"/>
    <property type="evidence" value="ECO:0007669"/>
    <property type="project" value="TreeGrafter"/>
</dbReference>
<name>A0AAP0F8N5_9MAGN</name>
<keyword evidence="6" id="KW-0812">Transmembrane</keyword>
<dbReference type="InterPro" id="IPR036093">
    <property type="entry name" value="NAC_dom_sf"/>
</dbReference>
<dbReference type="GO" id="GO:0000976">
    <property type="term" value="F:transcription cis-regulatory region binding"/>
    <property type="evidence" value="ECO:0007669"/>
    <property type="project" value="TreeGrafter"/>
</dbReference>
<keyword evidence="6" id="KW-1133">Transmembrane helix</keyword>
<evidence type="ECO:0000256" key="2">
    <source>
        <dbReference type="ARBA" id="ARBA00023125"/>
    </source>
</evidence>
<keyword evidence="2" id="KW-0238">DNA-binding</keyword>
<evidence type="ECO:0000256" key="6">
    <source>
        <dbReference type="SAM" id="Phobius"/>
    </source>
</evidence>
<proteinExistence type="predicted"/>
<dbReference type="AlphaFoldDB" id="A0AAP0F8N5"/>
<sequence>MLNLRIRNVLGIYLDGEGKEDDALVVLLIGVLLEISLLLMPIWLVDSNRIATKIKSASGTNDPKRTNWKSNPTWACPSCNHIIDNSDVAQDWPGLPRGVKFDPSDPEIIWHLIAKVGTDTIKPHPFIEEFMPTVNEDDGICYTHPEKLPGAKKDGSVSHFFHRAINAYNTGTRKRRKVHGDILGDVRWHKTGKTKPVILDGVQRGCKKIMVLYMNMARGGKPEKTNWVMHQYHLGTGEEEKDGEYIVSKIFYQQQGKPGDKAEQDLSSDATEVVTNVDPVTPKSATPEPPRVERRHSDLEPGEAHGQCIVVPAEIPSNANLEELPSECGAPKYHGDIEVDNANWWEGESQFLLDSQQLVEGLSLCDELLESSQPESRDGVGKERTSKPLLSDYSRIGAQALKEDLEACQQLGQKNSASNVDQAEALDIKQNKEGFHDAGKFDPSNIELDTPPELRLSQLVC</sequence>
<feature type="domain" description="NAC" evidence="7">
    <location>
        <begin position="95"/>
        <end position="253"/>
    </location>
</feature>
<feature type="compositionally biased region" description="Basic and acidic residues" evidence="5">
    <location>
        <begin position="290"/>
        <end position="301"/>
    </location>
</feature>
<feature type="region of interest" description="Disordered" evidence="5">
    <location>
        <begin position="276"/>
        <end position="301"/>
    </location>
</feature>
<keyword evidence="1" id="KW-0805">Transcription regulation</keyword>
<accession>A0AAP0F8N5</accession>
<evidence type="ECO:0000313" key="9">
    <source>
        <dbReference type="Proteomes" id="UP001420932"/>
    </source>
</evidence>
<dbReference type="FunFam" id="2.170.150.80:FF:000009">
    <property type="entry name" value="NAC domain-containing protein 8"/>
    <property type="match status" value="1"/>
</dbReference>
<gene>
    <name evidence="8" type="ORF">Syun_023252</name>
</gene>
<keyword evidence="9" id="KW-1185">Reference proteome</keyword>
<feature type="compositionally biased region" description="Basic and acidic residues" evidence="5">
    <location>
        <begin position="426"/>
        <end position="440"/>
    </location>
</feature>
<evidence type="ECO:0000256" key="1">
    <source>
        <dbReference type="ARBA" id="ARBA00023015"/>
    </source>
</evidence>
<feature type="region of interest" description="Disordered" evidence="5">
    <location>
        <begin position="414"/>
        <end position="449"/>
    </location>
</feature>
<keyword evidence="6" id="KW-0472">Membrane</keyword>
<dbReference type="PANTHER" id="PTHR31079">
    <property type="entry name" value="NAC DOMAIN-CONTAINING PROTEIN 73"/>
    <property type="match status" value="1"/>
</dbReference>
<dbReference type="Pfam" id="PF02365">
    <property type="entry name" value="NAM"/>
    <property type="match status" value="1"/>
</dbReference>
<dbReference type="Gene3D" id="2.170.150.80">
    <property type="entry name" value="NAC domain"/>
    <property type="match status" value="1"/>
</dbReference>